<comment type="caution">
    <text evidence="1">The sequence shown here is derived from an EMBL/GenBank/DDBJ whole genome shotgun (WGS) entry which is preliminary data.</text>
</comment>
<gene>
    <name evidence="1" type="ORF">EK21DRAFT_102930</name>
</gene>
<proteinExistence type="predicted"/>
<reference evidence="1" key="1">
    <citation type="journal article" date="2020" name="Stud. Mycol.">
        <title>101 Dothideomycetes genomes: a test case for predicting lifestyles and emergence of pathogens.</title>
        <authorList>
            <person name="Haridas S."/>
            <person name="Albert R."/>
            <person name="Binder M."/>
            <person name="Bloem J."/>
            <person name="Labutti K."/>
            <person name="Salamov A."/>
            <person name="Andreopoulos B."/>
            <person name="Baker S."/>
            <person name="Barry K."/>
            <person name="Bills G."/>
            <person name="Bluhm B."/>
            <person name="Cannon C."/>
            <person name="Castanera R."/>
            <person name="Culley D."/>
            <person name="Daum C."/>
            <person name="Ezra D."/>
            <person name="Gonzalez J."/>
            <person name="Henrissat B."/>
            <person name="Kuo A."/>
            <person name="Liang C."/>
            <person name="Lipzen A."/>
            <person name="Lutzoni F."/>
            <person name="Magnuson J."/>
            <person name="Mondo S."/>
            <person name="Nolan M."/>
            <person name="Ohm R."/>
            <person name="Pangilinan J."/>
            <person name="Park H.-J."/>
            <person name="Ramirez L."/>
            <person name="Alfaro M."/>
            <person name="Sun H."/>
            <person name="Tritt A."/>
            <person name="Yoshinaga Y."/>
            <person name="Zwiers L.-H."/>
            <person name="Turgeon B."/>
            <person name="Goodwin S."/>
            <person name="Spatafora J."/>
            <person name="Crous P."/>
            <person name="Grigoriev I."/>
        </authorList>
    </citation>
    <scope>NUCLEOTIDE SEQUENCE</scope>
    <source>
        <strain evidence="1">CBS 110217</strain>
    </source>
</reference>
<dbReference type="OrthoDB" id="3672963at2759"/>
<organism evidence="1 2">
    <name type="scientific">Setomelanomma holmii</name>
    <dbReference type="NCBI Taxonomy" id="210430"/>
    <lineage>
        <taxon>Eukaryota</taxon>
        <taxon>Fungi</taxon>
        <taxon>Dikarya</taxon>
        <taxon>Ascomycota</taxon>
        <taxon>Pezizomycotina</taxon>
        <taxon>Dothideomycetes</taxon>
        <taxon>Pleosporomycetidae</taxon>
        <taxon>Pleosporales</taxon>
        <taxon>Pleosporineae</taxon>
        <taxon>Phaeosphaeriaceae</taxon>
        <taxon>Setomelanomma</taxon>
    </lineage>
</organism>
<protein>
    <submittedName>
        <fullName evidence="1">Uncharacterized protein</fullName>
    </submittedName>
</protein>
<accession>A0A9P4LIQ7</accession>
<dbReference type="EMBL" id="ML978235">
    <property type="protein sequence ID" value="KAF2026853.1"/>
    <property type="molecule type" value="Genomic_DNA"/>
</dbReference>
<dbReference type="AlphaFoldDB" id="A0A9P4LIQ7"/>
<evidence type="ECO:0000313" key="2">
    <source>
        <dbReference type="Proteomes" id="UP000799777"/>
    </source>
</evidence>
<sequence>MQPTIMPTITEEAKLRSHLKDTLEDLPDNLTQYDELRLLDDLCFLLRSPLFLYTISPRLIKPSPRFPHEPHTPMSMNHDNDKSDNVFDMLHLEICIKWEDDSWTTELLPGENVLLEGRQLDVEQKMGFIQSFWWFCEEASFLAYEYKAREYAAAGARVALAKSNGRVDRRSLKLRIRFRDTVKGPAGVWIMDC</sequence>
<keyword evidence="2" id="KW-1185">Reference proteome</keyword>
<dbReference type="Proteomes" id="UP000799777">
    <property type="component" value="Unassembled WGS sequence"/>
</dbReference>
<evidence type="ECO:0000313" key="1">
    <source>
        <dbReference type="EMBL" id="KAF2026853.1"/>
    </source>
</evidence>
<name>A0A9P4LIQ7_9PLEO</name>